<dbReference type="Pfam" id="PF06348">
    <property type="entry name" value="DUF1059"/>
    <property type="match status" value="1"/>
</dbReference>
<protein>
    <recommendedName>
        <fullName evidence="3">DUF1059 domain-containing protein</fullName>
    </recommendedName>
</protein>
<name>A0A2G8TFG7_9BURK</name>
<dbReference type="OrthoDB" id="4560214at2"/>
<accession>A0A2G8TFG7</accession>
<proteinExistence type="predicted"/>
<evidence type="ECO:0008006" key="3">
    <source>
        <dbReference type="Google" id="ProtNLM"/>
    </source>
</evidence>
<evidence type="ECO:0000313" key="2">
    <source>
        <dbReference type="Proteomes" id="UP000230390"/>
    </source>
</evidence>
<dbReference type="InterPro" id="IPR009409">
    <property type="entry name" value="DUF1059"/>
</dbReference>
<dbReference type="RefSeq" id="WP_099788854.1">
    <property type="nucleotide sequence ID" value="NZ_JBHLYV010000004.1"/>
</dbReference>
<dbReference type="Proteomes" id="UP000230390">
    <property type="component" value="Unassembled WGS sequence"/>
</dbReference>
<dbReference type="EMBL" id="PDOC01000006">
    <property type="protein sequence ID" value="PIL44795.1"/>
    <property type="molecule type" value="Genomic_DNA"/>
</dbReference>
<evidence type="ECO:0000313" key="1">
    <source>
        <dbReference type="EMBL" id="PIL44795.1"/>
    </source>
</evidence>
<organism evidence="1 2">
    <name type="scientific">Massilia eurypsychrophila</name>
    <dbReference type="NCBI Taxonomy" id="1485217"/>
    <lineage>
        <taxon>Bacteria</taxon>
        <taxon>Pseudomonadati</taxon>
        <taxon>Pseudomonadota</taxon>
        <taxon>Betaproteobacteria</taxon>
        <taxon>Burkholderiales</taxon>
        <taxon>Oxalobacteraceae</taxon>
        <taxon>Telluria group</taxon>
        <taxon>Massilia</taxon>
    </lineage>
</organism>
<keyword evidence="2" id="KW-1185">Reference proteome</keyword>
<dbReference type="AlphaFoldDB" id="A0A2G8TFG7"/>
<reference evidence="1 2" key="1">
    <citation type="submission" date="2017-10" db="EMBL/GenBank/DDBJ databases">
        <title>Massilia psychrophilum sp. nov., a novel purple-pigmented bacterium isolated from Tianshan glacier, Xinjiang Municipality, China.</title>
        <authorList>
            <person name="Wang H."/>
        </authorList>
    </citation>
    <scope>NUCLEOTIDE SEQUENCE [LARGE SCALE GENOMIC DNA]</scope>
    <source>
        <strain evidence="1 2">JCM 30074</strain>
    </source>
</reference>
<gene>
    <name evidence="1" type="ORF">CR105_12895</name>
</gene>
<sequence>MERKYIDCRQIPSDSKCTVTISADTEQELMEVAVQHAVTTHGHQDTPQFRQQLKQAMQTGAPPP</sequence>
<comment type="caution">
    <text evidence="1">The sequence shown here is derived from an EMBL/GenBank/DDBJ whole genome shotgun (WGS) entry which is preliminary data.</text>
</comment>